<proteinExistence type="predicted"/>
<dbReference type="Proteomes" id="UP000479190">
    <property type="component" value="Unassembled WGS sequence"/>
</dbReference>
<dbReference type="AlphaFoldDB" id="A0A6H5IS25"/>
<evidence type="ECO:0000313" key="2">
    <source>
        <dbReference type="EMBL" id="CAB0038663.1"/>
    </source>
</evidence>
<keyword evidence="3" id="KW-1185">Reference proteome</keyword>
<dbReference type="EMBL" id="CADCXV010000919">
    <property type="protein sequence ID" value="CAB0038663.1"/>
    <property type="molecule type" value="Genomic_DNA"/>
</dbReference>
<sequence>METISISQPEASVLADELDKSTRAIRKSAILKPESEPASSQDTTVLSQNSYGSEFLQVGRNYLNKSKRASIDVMTPEVVEYLNDLKINAHSLNNHSKIYNRAIRKSAILKPESEPASSQDTTVLSQNSYGSEFLQVGRNYLNKSKRASIDVMTPEVVEYLNDLKINAHSLNNHSKIYNRAIRKSAILKPESEPASSQDTTVLSQNSYGSEFLQVGRNYLNKSKRASIDVMTPEVVEVTKGQKKIFRTFGDPHLMWSPCQYGVRKGSWKKTGAKGDNSTRLRLIVVEREVYLLLRLGLFYCINMFMHISVLSRIFEKQVFIIYIHCKYKVFIIYINCKYKAFIIYIPCKYNVFIIYIHCKYKVFIIYIHCKYKIFSTKYHFACPELIGYQVSSQHLLESHRFSRFLEEARILARDSFNALRSGKKTPITVRAGSDRITISRSPRRGLTRLAIDGAQHSHNEVRSKNHTHKRVPDAGAKAQQERMMAPEARTTLTR</sequence>
<accession>A0A6H5IS25</accession>
<feature type="region of interest" description="Disordered" evidence="1">
    <location>
        <begin position="454"/>
        <end position="494"/>
    </location>
</feature>
<gene>
    <name evidence="2" type="ORF">TBRA_LOCUS10437</name>
</gene>
<name>A0A6H5IS25_9HYME</name>
<protein>
    <submittedName>
        <fullName evidence="2">Uncharacterized protein</fullName>
    </submittedName>
</protein>
<reference evidence="2 3" key="1">
    <citation type="submission" date="2020-02" db="EMBL/GenBank/DDBJ databases">
        <authorList>
            <person name="Ferguson B K."/>
        </authorList>
    </citation>
    <scope>NUCLEOTIDE SEQUENCE [LARGE SCALE GENOMIC DNA]</scope>
</reference>
<evidence type="ECO:0000313" key="3">
    <source>
        <dbReference type="Proteomes" id="UP000479190"/>
    </source>
</evidence>
<evidence type="ECO:0000256" key="1">
    <source>
        <dbReference type="SAM" id="MobiDB-lite"/>
    </source>
</evidence>
<organism evidence="2 3">
    <name type="scientific">Trichogramma brassicae</name>
    <dbReference type="NCBI Taxonomy" id="86971"/>
    <lineage>
        <taxon>Eukaryota</taxon>
        <taxon>Metazoa</taxon>
        <taxon>Ecdysozoa</taxon>
        <taxon>Arthropoda</taxon>
        <taxon>Hexapoda</taxon>
        <taxon>Insecta</taxon>
        <taxon>Pterygota</taxon>
        <taxon>Neoptera</taxon>
        <taxon>Endopterygota</taxon>
        <taxon>Hymenoptera</taxon>
        <taxon>Apocrita</taxon>
        <taxon>Proctotrupomorpha</taxon>
        <taxon>Chalcidoidea</taxon>
        <taxon>Trichogrammatidae</taxon>
        <taxon>Trichogramma</taxon>
    </lineage>
</organism>